<evidence type="ECO:0008006" key="4">
    <source>
        <dbReference type="Google" id="ProtNLM"/>
    </source>
</evidence>
<keyword evidence="1" id="KW-0472">Membrane</keyword>
<feature type="transmembrane region" description="Helical" evidence="1">
    <location>
        <begin position="6"/>
        <end position="30"/>
    </location>
</feature>
<name>A0ABV5P4H4_9ACTN</name>
<gene>
    <name evidence="2" type="ORF">ACFFR3_45695</name>
</gene>
<evidence type="ECO:0000313" key="3">
    <source>
        <dbReference type="Proteomes" id="UP001589568"/>
    </source>
</evidence>
<accession>A0ABV5P4H4</accession>
<dbReference type="RefSeq" id="WP_379485191.1">
    <property type="nucleotide sequence ID" value="NZ_JBHMCF010000057.1"/>
</dbReference>
<sequence length="115" mass="12625">MNTLRLVVFEVLMPAVVVWAVGSMVAFVLAAKRLERLYNNPSGLCGSCAHERRGLVYPETSAPGLAAALSLTEVAFRRALVWPVYPWWRRRVLNLAKCSGGGCKAQRRPAGEGVR</sequence>
<dbReference type="EMBL" id="JBHMCF010000057">
    <property type="protein sequence ID" value="MFB9476829.1"/>
    <property type="molecule type" value="Genomic_DNA"/>
</dbReference>
<keyword evidence="1" id="KW-1133">Transmembrane helix</keyword>
<proteinExistence type="predicted"/>
<evidence type="ECO:0000256" key="1">
    <source>
        <dbReference type="SAM" id="Phobius"/>
    </source>
</evidence>
<protein>
    <recommendedName>
        <fullName evidence="4">FeoB-associated Cys-rich membrane protein</fullName>
    </recommendedName>
</protein>
<keyword evidence="1" id="KW-0812">Transmembrane</keyword>
<evidence type="ECO:0000313" key="2">
    <source>
        <dbReference type="EMBL" id="MFB9476829.1"/>
    </source>
</evidence>
<reference evidence="2 3" key="1">
    <citation type="submission" date="2024-09" db="EMBL/GenBank/DDBJ databases">
        <authorList>
            <person name="Sun Q."/>
            <person name="Mori K."/>
        </authorList>
    </citation>
    <scope>NUCLEOTIDE SEQUENCE [LARGE SCALE GENOMIC DNA]</scope>
    <source>
        <strain evidence="2 3">JCM 3324</strain>
    </source>
</reference>
<dbReference type="Proteomes" id="UP001589568">
    <property type="component" value="Unassembled WGS sequence"/>
</dbReference>
<organism evidence="2 3">
    <name type="scientific">Nonomuraea salmonea</name>
    <dbReference type="NCBI Taxonomy" id="46181"/>
    <lineage>
        <taxon>Bacteria</taxon>
        <taxon>Bacillati</taxon>
        <taxon>Actinomycetota</taxon>
        <taxon>Actinomycetes</taxon>
        <taxon>Streptosporangiales</taxon>
        <taxon>Streptosporangiaceae</taxon>
        <taxon>Nonomuraea</taxon>
    </lineage>
</organism>
<comment type="caution">
    <text evidence="2">The sequence shown here is derived from an EMBL/GenBank/DDBJ whole genome shotgun (WGS) entry which is preliminary data.</text>
</comment>
<keyword evidence="3" id="KW-1185">Reference proteome</keyword>